<evidence type="ECO:0000313" key="2">
    <source>
        <dbReference type="EMBL" id="KZT27860.1"/>
    </source>
</evidence>
<accession>A0A165UAA9</accession>
<proteinExistence type="predicted"/>
<name>A0A165UAA9_9AGAM</name>
<evidence type="ECO:0000256" key="1">
    <source>
        <dbReference type="SAM" id="MobiDB-lite"/>
    </source>
</evidence>
<evidence type="ECO:0000313" key="3">
    <source>
        <dbReference type="Proteomes" id="UP000076761"/>
    </source>
</evidence>
<feature type="region of interest" description="Disordered" evidence="1">
    <location>
        <begin position="1"/>
        <end position="43"/>
    </location>
</feature>
<gene>
    <name evidence="2" type="ORF">NEOLEDRAFT_1146273</name>
</gene>
<dbReference type="EMBL" id="KV425560">
    <property type="protein sequence ID" value="KZT27860.1"/>
    <property type="molecule type" value="Genomic_DNA"/>
</dbReference>
<keyword evidence="3" id="KW-1185">Reference proteome</keyword>
<protein>
    <submittedName>
        <fullName evidence="2">Uncharacterized protein</fullName>
    </submittedName>
</protein>
<sequence>MSQATQSEKVAREILLQKPAHKDTIEVSGERLQSRDPQADANAGEEYRRGCFWFEQSGDSSKGRDEIGRGPAFTALCIGANQRIQMKKPFTTYMKESDSEGYPSLEAVSSNSVATFQLDQ</sequence>
<reference evidence="2 3" key="1">
    <citation type="journal article" date="2016" name="Mol. Biol. Evol.">
        <title>Comparative Genomics of Early-Diverging Mushroom-Forming Fungi Provides Insights into the Origins of Lignocellulose Decay Capabilities.</title>
        <authorList>
            <person name="Nagy L.G."/>
            <person name="Riley R."/>
            <person name="Tritt A."/>
            <person name="Adam C."/>
            <person name="Daum C."/>
            <person name="Floudas D."/>
            <person name="Sun H."/>
            <person name="Yadav J.S."/>
            <person name="Pangilinan J."/>
            <person name="Larsson K.H."/>
            <person name="Matsuura K."/>
            <person name="Barry K."/>
            <person name="Labutti K."/>
            <person name="Kuo R."/>
            <person name="Ohm R.A."/>
            <person name="Bhattacharya S.S."/>
            <person name="Shirouzu T."/>
            <person name="Yoshinaga Y."/>
            <person name="Martin F.M."/>
            <person name="Grigoriev I.V."/>
            <person name="Hibbett D.S."/>
        </authorList>
    </citation>
    <scope>NUCLEOTIDE SEQUENCE [LARGE SCALE GENOMIC DNA]</scope>
    <source>
        <strain evidence="2 3">HHB14362 ss-1</strain>
    </source>
</reference>
<dbReference type="AlphaFoldDB" id="A0A165UAA9"/>
<dbReference type="InParanoid" id="A0A165UAA9"/>
<dbReference type="Proteomes" id="UP000076761">
    <property type="component" value="Unassembled WGS sequence"/>
</dbReference>
<feature type="compositionally biased region" description="Basic and acidic residues" evidence="1">
    <location>
        <begin position="20"/>
        <end position="38"/>
    </location>
</feature>
<organism evidence="2 3">
    <name type="scientific">Neolentinus lepideus HHB14362 ss-1</name>
    <dbReference type="NCBI Taxonomy" id="1314782"/>
    <lineage>
        <taxon>Eukaryota</taxon>
        <taxon>Fungi</taxon>
        <taxon>Dikarya</taxon>
        <taxon>Basidiomycota</taxon>
        <taxon>Agaricomycotina</taxon>
        <taxon>Agaricomycetes</taxon>
        <taxon>Gloeophyllales</taxon>
        <taxon>Gloeophyllaceae</taxon>
        <taxon>Neolentinus</taxon>
    </lineage>
</organism>